<reference evidence="2 3" key="1">
    <citation type="journal article" date="2018" name="J. Microbiol.">
        <title>Salicibibacter kimchii gen. nov., sp. nov., a moderately halophilic and alkalitolerant bacterium in the family Bacillaceae, isolated from kimchi.</title>
        <authorList>
            <person name="Jang J.Y."/>
            <person name="Oh Y.J."/>
            <person name="Lim S.K."/>
            <person name="Park H.K."/>
            <person name="Lee C."/>
            <person name="Kim J.Y."/>
            <person name="Lee M.A."/>
            <person name="Choi H.J."/>
        </authorList>
    </citation>
    <scope>NUCLEOTIDE SEQUENCE [LARGE SCALE GENOMIC DNA]</scope>
    <source>
        <strain evidence="2 3">NKC1-1</strain>
    </source>
</reference>
<dbReference type="InterPro" id="IPR019676">
    <property type="entry name" value="DUF2529"/>
</dbReference>
<dbReference type="KEGG" id="rue:DT065_10480"/>
<dbReference type="EMBL" id="CP031092">
    <property type="protein sequence ID" value="AXF56403.1"/>
    <property type="molecule type" value="Genomic_DNA"/>
</dbReference>
<protein>
    <submittedName>
        <fullName evidence="2">DUF2529 family protein</fullName>
    </submittedName>
</protein>
<dbReference type="Pfam" id="PF10740">
    <property type="entry name" value="DUF2529"/>
    <property type="match status" value="1"/>
</dbReference>
<dbReference type="RefSeq" id="WP_114373159.1">
    <property type="nucleotide sequence ID" value="NZ_CP031092.1"/>
</dbReference>
<dbReference type="AlphaFoldDB" id="A0A345BZM2"/>
<dbReference type="Proteomes" id="UP000252100">
    <property type="component" value="Chromosome"/>
</dbReference>
<keyword evidence="3" id="KW-1185">Reference proteome</keyword>
<sequence>MIKSYTTQLQHVFQTIAKQDEAIADSARLLAQALVGEGNIYLLANERFSALADTLVQNEDTPKRIQRMSRKQKEALSAADRMLVLSDGTETKEDASYLQGLLQAHIPIVFLGPGHPNLSFEEGMEEPMGITTPSSPIVPAPDGSKRGYPTEIAIIYAYQAMMFELSEMIAE</sequence>
<dbReference type="Gene3D" id="3.40.50.10490">
    <property type="entry name" value="Glucose-6-phosphate isomerase like protein, domain 1"/>
    <property type="match status" value="1"/>
</dbReference>
<evidence type="ECO:0000313" key="3">
    <source>
        <dbReference type="Proteomes" id="UP000252100"/>
    </source>
</evidence>
<evidence type="ECO:0000313" key="2">
    <source>
        <dbReference type="EMBL" id="AXF56403.1"/>
    </source>
</evidence>
<proteinExistence type="predicted"/>
<evidence type="ECO:0000259" key="1">
    <source>
        <dbReference type="Pfam" id="PF10740"/>
    </source>
</evidence>
<name>A0A345BZM2_9BACI</name>
<accession>A0A345BZM2</accession>
<feature type="domain" description="DUF2529" evidence="1">
    <location>
        <begin position="1"/>
        <end position="169"/>
    </location>
</feature>
<gene>
    <name evidence="2" type="ORF">DT065_10480</name>
</gene>
<organism evidence="2 3">
    <name type="scientific">Salicibibacter kimchii</name>
    <dbReference type="NCBI Taxonomy" id="2099786"/>
    <lineage>
        <taxon>Bacteria</taxon>
        <taxon>Bacillati</taxon>
        <taxon>Bacillota</taxon>
        <taxon>Bacilli</taxon>
        <taxon>Bacillales</taxon>
        <taxon>Bacillaceae</taxon>
        <taxon>Salicibibacter</taxon>
    </lineage>
</organism>
<dbReference type="OrthoDB" id="2737584at2"/>